<reference evidence="2 3" key="1">
    <citation type="submission" date="2017-02" db="EMBL/GenBank/DDBJ databases">
        <title>The new phylogeny of genus Mycobacterium.</title>
        <authorList>
            <person name="Tortoli E."/>
            <person name="Trovato A."/>
            <person name="Cirillo D.M."/>
        </authorList>
    </citation>
    <scope>NUCLEOTIDE SEQUENCE [LARGE SCALE GENOMIC DNA]</scope>
    <source>
        <strain evidence="2 3">CCUG 56329</strain>
    </source>
</reference>
<dbReference type="RefSeq" id="WP_083187391.1">
    <property type="nucleotide sequence ID" value="NZ_MVIL01000041.1"/>
</dbReference>
<name>A0ABX3TL38_9MYCO</name>
<keyword evidence="3" id="KW-1185">Reference proteome</keyword>
<dbReference type="EMBL" id="MVIL01000041">
    <property type="protein sequence ID" value="ORB79460.1"/>
    <property type="molecule type" value="Genomic_DNA"/>
</dbReference>
<dbReference type="Proteomes" id="UP000192847">
    <property type="component" value="Unassembled WGS sequence"/>
</dbReference>
<dbReference type="Gene3D" id="3.30.750.24">
    <property type="entry name" value="STAS domain"/>
    <property type="match status" value="1"/>
</dbReference>
<organism evidence="2 3">
    <name type="scientific">Mycobacterium timonense</name>
    <dbReference type="NCBI Taxonomy" id="701043"/>
    <lineage>
        <taxon>Bacteria</taxon>
        <taxon>Bacillati</taxon>
        <taxon>Actinomycetota</taxon>
        <taxon>Actinomycetes</taxon>
        <taxon>Mycobacteriales</taxon>
        <taxon>Mycobacteriaceae</taxon>
        <taxon>Mycobacterium</taxon>
        <taxon>Mycobacterium avium complex (MAC)</taxon>
    </lineage>
</organism>
<gene>
    <name evidence="2" type="ORF">BST46_14050</name>
</gene>
<dbReference type="SUPFAM" id="SSF52091">
    <property type="entry name" value="SpoIIaa-like"/>
    <property type="match status" value="1"/>
</dbReference>
<comment type="caution">
    <text evidence="2">The sequence shown here is derived from an EMBL/GenBank/DDBJ whole genome shotgun (WGS) entry which is preliminary data.</text>
</comment>
<dbReference type="InterPro" id="IPR002645">
    <property type="entry name" value="STAS_dom"/>
</dbReference>
<dbReference type="InterPro" id="IPR036513">
    <property type="entry name" value="STAS_dom_sf"/>
</dbReference>
<accession>A0ABX3TL38</accession>
<dbReference type="PROSITE" id="PS50801">
    <property type="entry name" value="STAS"/>
    <property type="match status" value="1"/>
</dbReference>
<evidence type="ECO:0000313" key="3">
    <source>
        <dbReference type="Proteomes" id="UP000192847"/>
    </source>
</evidence>
<feature type="domain" description="STAS" evidence="1">
    <location>
        <begin position="19"/>
        <end position="120"/>
    </location>
</feature>
<evidence type="ECO:0000313" key="2">
    <source>
        <dbReference type="EMBL" id="ORB79460.1"/>
    </source>
</evidence>
<sequence>MADFARAHLFVYARSLGTVLRVDGEVDASNARDLTATIRRFGRLKTPLVLDLSRLRFISVEGFRALLLLNDELRKSRVHCCVVPGAAIRALLRIVHDNGLALAESVPEAFQNIEDIVRARREFLSDLARPRPARTHAGSSAAS</sequence>
<dbReference type="Pfam" id="PF01740">
    <property type="entry name" value="STAS"/>
    <property type="match status" value="1"/>
</dbReference>
<evidence type="ECO:0000259" key="1">
    <source>
        <dbReference type="PROSITE" id="PS50801"/>
    </source>
</evidence>
<dbReference type="CDD" id="cd07043">
    <property type="entry name" value="STAS_anti-anti-sigma_factors"/>
    <property type="match status" value="1"/>
</dbReference>
<proteinExistence type="predicted"/>
<protein>
    <submittedName>
        <fullName evidence="2">Sulfate transporter</fullName>
    </submittedName>
</protein>